<dbReference type="Proteomes" id="UP000490939">
    <property type="component" value="Unassembled WGS sequence"/>
</dbReference>
<dbReference type="EMBL" id="WNWR01000506">
    <property type="protein sequence ID" value="KAE9976167.1"/>
    <property type="molecule type" value="Genomic_DNA"/>
</dbReference>
<feature type="domain" description="NAD(P)-binding" evidence="1">
    <location>
        <begin position="38"/>
        <end position="196"/>
    </location>
</feature>
<reference evidence="2 3" key="1">
    <citation type="submission" date="2019-07" db="EMBL/GenBank/DDBJ databases">
        <title>Venturia inaequalis Genome Resource.</title>
        <authorList>
            <person name="Lichtner F.J."/>
        </authorList>
    </citation>
    <scope>NUCLEOTIDE SEQUENCE [LARGE SCALE GENOMIC DNA]</scope>
    <source>
        <strain evidence="2 3">DMI_063113</strain>
    </source>
</reference>
<proteinExistence type="predicted"/>
<accession>A0A8H3Z0B7</accession>
<dbReference type="Gene3D" id="3.40.50.720">
    <property type="entry name" value="NAD(P)-binding Rossmann-like Domain"/>
    <property type="match status" value="2"/>
</dbReference>
<protein>
    <recommendedName>
        <fullName evidence="1">NAD(P)-binding domain-containing protein</fullName>
    </recommendedName>
</protein>
<dbReference type="InterPro" id="IPR036291">
    <property type="entry name" value="NAD(P)-bd_dom_sf"/>
</dbReference>
<evidence type="ECO:0000259" key="1">
    <source>
        <dbReference type="Pfam" id="PF13460"/>
    </source>
</evidence>
<organism evidence="2 3">
    <name type="scientific">Venturia inaequalis</name>
    <name type="common">Apple scab fungus</name>
    <dbReference type="NCBI Taxonomy" id="5025"/>
    <lineage>
        <taxon>Eukaryota</taxon>
        <taxon>Fungi</taxon>
        <taxon>Dikarya</taxon>
        <taxon>Ascomycota</taxon>
        <taxon>Pezizomycotina</taxon>
        <taxon>Dothideomycetes</taxon>
        <taxon>Pleosporomycetidae</taxon>
        <taxon>Venturiales</taxon>
        <taxon>Venturiaceae</taxon>
        <taxon>Venturia</taxon>
    </lineage>
</organism>
<dbReference type="InterPro" id="IPR016040">
    <property type="entry name" value="NAD(P)-bd_dom"/>
</dbReference>
<dbReference type="PANTHER" id="PTHR48079:SF6">
    <property type="entry name" value="NAD(P)-BINDING DOMAIN-CONTAINING PROTEIN-RELATED"/>
    <property type="match status" value="1"/>
</dbReference>
<dbReference type="Pfam" id="PF13460">
    <property type="entry name" value="NAD_binding_10"/>
    <property type="match status" value="1"/>
</dbReference>
<dbReference type="SUPFAM" id="SSF51735">
    <property type="entry name" value="NAD(P)-binding Rossmann-fold domains"/>
    <property type="match status" value="1"/>
</dbReference>
<dbReference type="GO" id="GO:0004029">
    <property type="term" value="F:aldehyde dehydrogenase (NAD+) activity"/>
    <property type="evidence" value="ECO:0007669"/>
    <property type="project" value="TreeGrafter"/>
</dbReference>
<sequence>MKKLPPKDDFNNPPLSSFNGFLEIPLCKIGFQPSHRTGATGYIGGNVFTNLVKKHPSYKITLLLRIPPPEFERHFPNVKVVQGDFDSSDIISNLASEADIVIHNGDGDHANCLKAMIAGLLRRDKTSYLIKLSGTGILYDYPDQKQYLGLFNPKIYSDMANIDEIIARPAHAYHMYTDSIVRDAALQHGDKIKTAIVCPPDVYGRGQGPGRQLSWFIPFFVESIRKLGVPFYMREGSNARGWVHIDDLTQIYVSLVEAAVSENKSGYYLPTSQEVSQRHIAEATATILHGKGTIPSAIAKAVSEREIASLYPATPDLGFTTFACNSRSKADRAAEELRYVPVAPGFWDTLEGDLTDALDVATASPKL</sequence>
<keyword evidence="3" id="KW-1185">Reference proteome</keyword>
<evidence type="ECO:0000313" key="2">
    <source>
        <dbReference type="EMBL" id="KAE9976167.1"/>
    </source>
</evidence>
<dbReference type="PANTHER" id="PTHR48079">
    <property type="entry name" value="PROTEIN YEEZ"/>
    <property type="match status" value="1"/>
</dbReference>
<name>A0A8H3Z0B7_VENIN</name>
<dbReference type="GO" id="GO:0005737">
    <property type="term" value="C:cytoplasm"/>
    <property type="evidence" value="ECO:0007669"/>
    <property type="project" value="TreeGrafter"/>
</dbReference>
<dbReference type="InterPro" id="IPR051783">
    <property type="entry name" value="NAD(P)-dependent_oxidoreduct"/>
</dbReference>
<comment type="caution">
    <text evidence="2">The sequence shown here is derived from an EMBL/GenBank/DDBJ whole genome shotgun (WGS) entry which is preliminary data.</text>
</comment>
<evidence type="ECO:0000313" key="3">
    <source>
        <dbReference type="Proteomes" id="UP000490939"/>
    </source>
</evidence>
<dbReference type="AlphaFoldDB" id="A0A8H3Z0B7"/>
<gene>
    <name evidence="2" type="ORF">EG327_008216</name>
</gene>